<evidence type="ECO:0000313" key="2">
    <source>
        <dbReference type="EMBL" id="XDG24413.1"/>
    </source>
</evidence>
<evidence type="ECO:0000256" key="1">
    <source>
        <dbReference type="SAM" id="Phobius"/>
    </source>
</evidence>
<feature type="transmembrane region" description="Helical" evidence="1">
    <location>
        <begin position="12"/>
        <end position="38"/>
    </location>
</feature>
<sequence>MLDGGCSDNDWAIAYSYCFYWFCPIMDMIICVLLVNYLELLGLVLNNYLLWTIG</sequence>
<keyword evidence="1" id="KW-0812">Transmembrane</keyword>
<protein>
    <submittedName>
        <fullName evidence="2">Uncharacterized protein</fullName>
    </submittedName>
</protein>
<name>A0AB39AFG1_9GAMC</name>
<organism evidence="2">
    <name type="scientific">Bird gammacoronavirus TringaCN24</name>
    <dbReference type="NCBI Taxonomy" id="3237969"/>
    <lineage>
        <taxon>Viruses</taxon>
        <taxon>Riboviria</taxon>
        <taxon>Orthornavirae</taxon>
        <taxon>Pisuviricota</taxon>
        <taxon>Pisoniviricetes</taxon>
        <taxon>Nidovirales</taxon>
        <taxon>Cornidovirineae</taxon>
        <taxon>Coronaviridae</taxon>
        <taxon>Orthocoronavirinae</taxon>
        <taxon>Gammacoronavirus</taxon>
    </lineage>
</organism>
<reference evidence="2" key="1">
    <citation type="submission" date="2024-05" db="EMBL/GenBank/DDBJ databases">
        <title>Avian Migration-Mediated Cross-Species Transmission and Recombination Shaping the Diversity of Gammacoronaviruses and Deltacoronaviruses.</title>
        <authorList>
            <person name="Han Y."/>
            <person name="Xu P."/>
            <person name="Xu Y."/>
            <person name="Wang Y."/>
            <person name="Hu J."/>
            <person name="Ma M."/>
            <person name="Li Z."/>
            <person name="Bo S."/>
            <person name="Zhao C."/>
            <person name="Ji L."/>
            <person name="Yuan Y."/>
            <person name="Zhao W."/>
            <person name="Wang J."/>
            <person name="Jin Q."/>
            <person name="Wu Z."/>
            <person name="He G."/>
        </authorList>
    </citation>
    <scope>NUCLEOTIDE SEQUENCE</scope>
    <source>
        <strain evidence="2">AvTt-GammaCoV/SH21-SH05</strain>
    </source>
</reference>
<keyword evidence="1" id="KW-0472">Membrane</keyword>
<dbReference type="EMBL" id="PP845466">
    <property type="protein sequence ID" value="XDG24413.1"/>
    <property type="molecule type" value="Genomic_RNA"/>
</dbReference>
<keyword evidence="1" id="KW-1133">Transmembrane helix</keyword>
<accession>A0AB39AFG1</accession>
<proteinExistence type="predicted"/>